<feature type="region of interest" description="Disordered" evidence="1">
    <location>
        <begin position="376"/>
        <end position="420"/>
    </location>
</feature>
<keyword evidence="4" id="KW-1185">Reference proteome</keyword>
<sequence length="504" mass="56090">MCELQEQHFKLCELQIDCAAAFVDGLSKGRADAFMTMRDQMKELSNSLTNCVEKNYNCGYRQGYEDRSSNVCPRIATDPPPGRDSSPNDGFVPTRWTNSDLSRHCDLRRAEAPRITGEDIIADLTHTKQQVCAVSDYRLVSWTLHVDGASNRKGSGAGLILRSEDGFLFEHAIKLGFKASNNKAEYEALIAGLEFTVDLTVHKLVIYSDSELVVYQSTGDYRMKDDRMAAYQGYTRTLLEQIGEWEIHAIDREQNTHADVLANLARALEGEPSREIQVDFLGEPSIAHLEQVMAVESTTRDPTWMDPILCYLKEDFLPADKEEARKIMSRSAWFLISNQDVLYKQSFQGPLLRCVNLEEVTRKGRAELVRRLKVLKGSQTEGEGTNKTPPHDRDEERDNLPLCLPSLEGPRPYGGRDDGINKRPLEWVPVKAIEAGAKGVSKDAEHGSPASKAAPDGATDVVMKGASITAETTGGILAGVEAHVESTLQHLGWGHLRRGNNHKH</sequence>
<name>A0AAV9A1R5_ACOGR</name>
<dbReference type="GO" id="GO:0004523">
    <property type="term" value="F:RNA-DNA hybrid ribonuclease activity"/>
    <property type="evidence" value="ECO:0007669"/>
    <property type="project" value="InterPro"/>
</dbReference>
<dbReference type="PANTHER" id="PTHR48475">
    <property type="entry name" value="RIBONUCLEASE H"/>
    <property type="match status" value="1"/>
</dbReference>
<dbReference type="GO" id="GO:0003676">
    <property type="term" value="F:nucleic acid binding"/>
    <property type="evidence" value="ECO:0007669"/>
    <property type="project" value="InterPro"/>
</dbReference>
<dbReference type="AlphaFoldDB" id="A0AAV9A1R5"/>
<comment type="caution">
    <text evidence="3">The sequence shown here is derived from an EMBL/GenBank/DDBJ whole genome shotgun (WGS) entry which is preliminary data.</text>
</comment>
<feature type="domain" description="RNase H type-1" evidence="2">
    <location>
        <begin position="138"/>
        <end position="267"/>
    </location>
</feature>
<feature type="compositionally biased region" description="Basic and acidic residues" evidence="1">
    <location>
        <begin position="389"/>
        <end position="399"/>
    </location>
</feature>
<dbReference type="InterPro" id="IPR036397">
    <property type="entry name" value="RNaseH_sf"/>
</dbReference>
<protein>
    <recommendedName>
        <fullName evidence="2">RNase H type-1 domain-containing protein</fullName>
    </recommendedName>
</protein>
<reference evidence="3" key="1">
    <citation type="journal article" date="2023" name="Nat. Commun.">
        <title>Diploid and tetraploid genomes of Acorus and the evolution of monocots.</title>
        <authorList>
            <person name="Ma L."/>
            <person name="Liu K.W."/>
            <person name="Li Z."/>
            <person name="Hsiao Y.Y."/>
            <person name="Qi Y."/>
            <person name="Fu T."/>
            <person name="Tang G.D."/>
            <person name="Zhang D."/>
            <person name="Sun W.H."/>
            <person name="Liu D.K."/>
            <person name="Li Y."/>
            <person name="Chen G.Z."/>
            <person name="Liu X.D."/>
            <person name="Liao X.Y."/>
            <person name="Jiang Y.T."/>
            <person name="Yu X."/>
            <person name="Hao Y."/>
            <person name="Huang J."/>
            <person name="Zhao X.W."/>
            <person name="Ke S."/>
            <person name="Chen Y.Y."/>
            <person name="Wu W.L."/>
            <person name="Hsu J.L."/>
            <person name="Lin Y.F."/>
            <person name="Huang M.D."/>
            <person name="Li C.Y."/>
            <person name="Huang L."/>
            <person name="Wang Z.W."/>
            <person name="Zhao X."/>
            <person name="Zhong W.Y."/>
            <person name="Peng D.H."/>
            <person name="Ahmad S."/>
            <person name="Lan S."/>
            <person name="Zhang J.S."/>
            <person name="Tsai W.C."/>
            <person name="Van de Peer Y."/>
            <person name="Liu Z.J."/>
        </authorList>
    </citation>
    <scope>NUCLEOTIDE SEQUENCE</scope>
    <source>
        <strain evidence="3">SCP</strain>
    </source>
</reference>
<evidence type="ECO:0000256" key="1">
    <source>
        <dbReference type="SAM" id="MobiDB-lite"/>
    </source>
</evidence>
<evidence type="ECO:0000313" key="3">
    <source>
        <dbReference type="EMBL" id="KAK1257983.1"/>
    </source>
</evidence>
<dbReference type="Pfam" id="PF13456">
    <property type="entry name" value="RVT_3"/>
    <property type="match status" value="1"/>
</dbReference>
<dbReference type="InterPro" id="IPR012337">
    <property type="entry name" value="RNaseH-like_sf"/>
</dbReference>
<dbReference type="Proteomes" id="UP001179952">
    <property type="component" value="Unassembled WGS sequence"/>
</dbReference>
<feature type="compositionally biased region" description="Polar residues" evidence="1">
    <location>
        <begin position="377"/>
        <end position="388"/>
    </location>
</feature>
<dbReference type="PROSITE" id="PS50879">
    <property type="entry name" value="RNASE_H_1"/>
    <property type="match status" value="1"/>
</dbReference>
<dbReference type="InterPro" id="IPR002156">
    <property type="entry name" value="RNaseH_domain"/>
</dbReference>
<dbReference type="SUPFAM" id="SSF53098">
    <property type="entry name" value="Ribonuclease H-like"/>
    <property type="match status" value="1"/>
</dbReference>
<dbReference type="CDD" id="cd09279">
    <property type="entry name" value="RNase_HI_like"/>
    <property type="match status" value="1"/>
</dbReference>
<evidence type="ECO:0000313" key="4">
    <source>
        <dbReference type="Proteomes" id="UP001179952"/>
    </source>
</evidence>
<accession>A0AAV9A1R5</accession>
<dbReference type="EMBL" id="JAUJYN010000028">
    <property type="protein sequence ID" value="KAK1257983.1"/>
    <property type="molecule type" value="Genomic_DNA"/>
</dbReference>
<proteinExistence type="predicted"/>
<gene>
    <name evidence="3" type="ORF">QJS04_geneDACA012730</name>
</gene>
<reference evidence="3" key="2">
    <citation type="submission" date="2023-06" db="EMBL/GenBank/DDBJ databases">
        <authorList>
            <person name="Ma L."/>
            <person name="Liu K.-W."/>
            <person name="Li Z."/>
            <person name="Hsiao Y.-Y."/>
            <person name="Qi Y."/>
            <person name="Fu T."/>
            <person name="Tang G."/>
            <person name="Zhang D."/>
            <person name="Sun W.-H."/>
            <person name="Liu D.-K."/>
            <person name="Li Y."/>
            <person name="Chen G.-Z."/>
            <person name="Liu X.-D."/>
            <person name="Liao X.-Y."/>
            <person name="Jiang Y.-T."/>
            <person name="Yu X."/>
            <person name="Hao Y."/>
            <person name="Huang J."/>
            <person name="Zhao X.-W."/>
            <person name="Ke S."/>
            <person name="Chen Y.-Y."/>
            <person name="Wu W.-L."/>
            <person name="Hsu J.-L."/>
            <person name="Lin Y.-F."/>
            <person name="Huang M.-D."/>
            <person name="Li C.-Y."/>
            <person name="Huang L."/>
            <person name="Wang Z.-W."/>
            <person name="Zhao X."/>
            <person name="Zhong W.-Y."/>
            <person name="Peng D.-H."/>
            <person name="Ahmad S."/>
            <person name="Lan S."/>
            <person name="Zhang J.-S."/>
            <person name="Tsai W.-C."/>
            <person name="Van De Peer Y."/>
            <person name="Liu Z.-J."/>
        </authorList>
    </citation>
    <scope>NUCLEOTIDE SEQUENCE</scope>
    <source>
        <strain evidence="3">SCP</strain>
        <tissue evidence="3">Leaves</tissue>
    </source>
</reference>
<organism evidence="3 4">
    <name type="scientific">Acorus gramineus</name>
    <name type="common">Dwarf sweet flag</name>
    <dbReference type="NCBI Taxonomy" id="55184"/>
    <lineage>
        <taxon>Eukaryota</taxon>
        <taxon>Viridiplantae</taxon>
        <taxon>Streptophyta</taxon>
        <taxon>Embryophyta</taxon>
        <taxon>Tracheophyta</taxon>
        <taxon>Spermatophyta</taxon>
        <taxon>Magnoliopsida</taxon>
        <taxon>Liliopsida</taxon>
        <taxon>Acoraceae</taxon>
        <taxon>Acorus</taxon>
    </lineage>
</organism>
<dbReference type="Gene3D" id="3.30.420.10">
    <property type="entry name" value="Ribonuclease H-like superfamily/Ribonuclease H"/>
    <property type="match status" value="1"/>
</dbReference>
<dbReference type="PANTHER" id="PTHR48475:SF2">
    <property type="entry name" value="RIBONUCLEASE H"/>
    <property type="match status" value="1"/>
</dbReference>
<evidence type="ECO:0000259" key="2">
    <source>
        <dbReference type="PROSITE" id="PS50879"/>
    </source>
</evidence>